<dbReference type="AlphaFoldDB" id="A0A9P6KDE4"/>
<accession>A0A9P6KDE4</accession>
<evidence type="ECO:0000256" key="1">
    <source>
        <dbReference type="SAM" id="MobiDB-lite"/>
    </source>
</evidence>
<comment type="caution">
    <text evidence="2">The sequence shown here is derived from an EMBL/GenBank/DDBJ whole genome shotgun (WGS) entry which is preliminary data.</text>
</comment>
<evidence type="ECO:0000313" key="2">
    <source>
        <dbReference type="EMBL" id="KAF9581379.1"/>
    </source>
</evidence>
<dbReference type="OrthoDB" id="2429120at2759"/>
<sequence length="469" mass="53429">MPSNNDDAEIAWIHDSVEISPEAFFNAFKMANKRDAHRRYYQAIMYSNLKQIGKDNLFRKFELWKENEGIQFWLDRQSESSAKKTATHLIKGSEPYAEQSIRQASWRAQSTVTLSVGASNKHDLDDTGETDNIHNNPLESVDPVSAVNSVYDANQASASSTAHLNYSDKIDLPMDVAKRKLTLEDSQVGIEEENVTKRKKSITKAALRHSLVQQDVDAEAPDKMFDEISFSDGSSASFLPGTQEDSTGEFSVVLDYPRRIVRLVGPGQESSTLKLDHWLYNHQDISKKLMTSRATMVKDHESLQMVHEILYVKTLSEHYLVVVEVKPPSATQSELDDDYIKLPNLMKSALDWQINQGYSDGTVVGFLIQGWKTLVFYIALEHEAIYELRNVGQFHLIADHTQMAQVLSICPVLMKAKEMVKTTMKMLRRRPLSKQSYKNDFQRPSYSIKPIMIHPNNPNNQESKEKRLV</sequence>
<name>A0A9P6KDE4_9FUNG</name>
<dbReference type="EMBL" id="JAABOA010001522">
    <property type="protein sequence ID" value="KAF9581379.1"/>
    <property type="molecule type" value="Genomic_DNA"/>
</dbReference>
<organism evidence="2 3">
    <name type="scientific">Lunasporangiospora selenospora</name>
    <dbReference type="NCBI Taxonomy" id="979761"/>
    <lineage>
        <taxon>Eukaryota</taxon>
        <taxon>Fungi</taxon>
        <taxon>Fungi incertae sedis</taxon>
        <taxon>Mucoromycota</taxon>
        <taxon>Mortierellomycotina</taxon>
        <taxon>Mortierellomycetes</taxon>
        <taxon>Mortierellales</taxon>
        <taxon>Mortierellaceae</taxon>
        <taxon>Lunasporangiospora</taxon>
    </lineage>
</organism>
<reference evidence="2" key="1">
    <citation type="journal article" date="2020" name="Fungal Divers.">
        <title>Resolving the Mortierellaceae phylogeny through synthesis of multi-gene phylogenetics and phylogenomics.</title>
        <authorList>
            <person name="Vandepol N."/>
            <person name="Liber J."/>
            <person name="Desiro A."/>
            <person name="Na H."/>
            <person name="Kennedy M."/>
            <person name="Barry K."/>
            <person name="Grigoriev I.V."/>
            <person name="Miller A.N."/>
            <person name="O'Donnell K."/>
            <person name="Stajich J.E."/>
            <person name="Bonito G."/>
        </authorList>
    </citation>
    <scope>NUCLEOTIDE SEQUENCE</scope>
    <source>
        <strain evidence="2">KOD1015</strain>
    </source>
</reference>
<proteinExistence type="predicted"/>
<protein>
    <submittedName>
        <fullName evidence="2">Uncharacterized protein</fullName>
    </submittedName>
</protein>
<gene>
    <name evidence="2" type="ORF">BGW38_001631</name>
</gene>
<feature type="region of interest" description="Disordered" evidence="1">
    <location>
        <begin position="119"/>
        <end position="138"/>
    </location>
</feature>
<evidence type="ECO:0000313" key="3">
    <source>
        <dbReference type="Proteomes" id="UP000780801"/>
    </source>
</evidence>
<dbReference type="Proteomes" id="UP000780801">
    <property type="component" value="Unassembled WGS sequence"/>
</dbReference>
<keyword evidence="3" id="KW-1185">Reference proteome</keyword>